<feature type="transmembrane region" description="Helical" evidence="1">
    <location>
        <begin position="12"/>
        <end position="31"/>
    </location>
</feature>
<evidence type="ECO:0000256" key="1">
    <source>
        <dbReference type="SAM" id="Phobius"/>
    </source>
</evidence>
<reference evidence="3" key="1">
    <citation type="submission" date="2021-03" db="EMBL/GenBank/DDBJ databases">
        <title>Bacillus suaedae sp. nov., isolated from Suaeda aralocaspica.</title>
        <authorList>
            <person name="Lei R.F.R."/>
        </authorList>
    </citation>
    <scope>NUCLEOTIDE SEQUENCE</scope>
    <source>
        <strain evidence="3">YZJH907-2</strain>
    </source>
</reference>
<feature type="transmembrane region" description="Helical" evidence="1">
    <location>
        <begin position="204"/>
        <end position="226"/>
    </location>
</feature>
<comment type="caution">
    <text evidence="3">The sequence shown here is derived from an EMBL/GenBank/DDBJ whole genome shotgun (WGS) entry which is preliminary data.</text>
</comment>
<evidence type="ECO:0000259" key="2">
    <source>
        <dbReference type="Pfam" id="PF04235"/>
    </source>
</evidence>
<feature type="transmembrane region" description="Helical" evidence="1">
    <location>
        <begin position="341"/>
        <end position="362"/>
    </location>
</feature>
<feature type="transmembrane region" description="Helical" evidence="1">
    <location>
        <begin position="247"/>
        <end position="265"/>
    </location>
</feature>
<dbReference type="EMBL" id="JAGKSQ010000009">
    <property type="protein sequence ID" value="MBP3953022.1"/>
    <property type="molecule type" value="Genomic_DNA"/>
</dbReference>
<feature type="transmembrane region" description="Helical" evidence="1">
    <location>
        <begin position="316"/>
        <end position="335"/>
    </location>
</feature>
<dbReference type="PANTHER" id="PTHR30590:SF2">
    <property type="entry name" value="INNER MEMBRANE PROTEIN"/>
    <property type="match status" value="1"/>
</dbReference>
<evidence type="ECO:0000313" key="4">
    <source>
        <dbReference type="Proteomes" id="UP000678228"/>
    </source>
</evidence>
<evidence type="ECO:0000313" key="3">
    <source>
        <dbReference type="EMBL" id="MBP3953022.1"/>
    </source>
</evidence>
<dbReference type="PANTHER" id="PTHR30590">
    <property type="entry name" value="INNER MEMBRANE PROTEIN"/>
    <property type="match status" value="1"/>
</dbReference>
<keyword evidence="4" id="KW-1185">Reference proteome</keyword>
<keyword evidence="1" id="KW-1133">Transmembrane helix</keyword>
<dbReference type="Proteomes" id="UP000678228">
    <property type="component" value="Unassembled WGS sequence"/>
</dbReference>
<keyword evidence="1" id="KW-0472">Membrane</keyword>
<protein>
    <submittedName>
        <fullName evidence="3">DUF418 domain-containing protein</fullName>
    </submittedName>
</protein>
<feature type="transmembrane region" description="Helical" evidence="1">
    <location>
        <begin position="114"/>
        <end position="129"/>
    </location>
</feature>
<dbReference type="AlphaFoldDB" id="A0A941AQQ0"/>
<feature type="domain" description="DUF418" evidence="2">
    <location>
        <begin position="227"/>
        <end position="381"/>
    </location>
</feature>
<dbReference type="InterPro" id="IPR007349">
    <property type="entry name" value="DUF418"/>
</dbReference>
<feature type="transmembrane region" description="Helical" evidence="1">
    <location>
        <begin position="136"/>
        <end position="155"/>
    </location>
</feature>
<organism evidence="3 4">
    <name type="scientific">Halalkalibacter suaedae</name>
    <dbReference type="NCBI Taxonomy" id="2822140"/>
    <lineage>
        <taxon>Bacteria</taxon>
        <taxon>Bacillati</taxon>
        <taxon>Bacillota</taxon>
        <taxon>Bacilli</taxon>
        <taxon>Bacillales</taxon>
        <taxon>Bacillaceae</taxon>
        <taxon>Halalkalibacter</taxon>
    </lineage>
</organism>
<feature type="transmembrane region" description="Helical" evidence="1">
    <location>
        <begin position="277"/>
        <end position="295"/>
    </location>
</feature>
<feature type="transmembrane region" description="Helical" evidence="1">
    <location>
        <begin position="51"/>
        <end position="71"/>
    </location>
</feature>
<gene>
    <name evidence="3" type="ORF">J7W16_18020</name>
</gene>
<proteinExistence type="predicted"/>
<feature type="transmembrane region" description="Helical" evidence="1">
    <location>
        <begin position="91"/>
        <end position="108"/>
    </location>
</feature>
<dbReference type="Pfam" id="PF04235">
    <property type="entry name" value="DUF418"/>
    <property type="match status" value="1"/>
</dbReference>
<sequence length="401" mass="45233">MNNRIAVVDALRGLSLFGILAANMLIFQYGIYGKDEMEQYSVSNLDQIIHIVLKVLVESSFMPIFAFLFGYGIIKMKESLENKGLPVKRYLARRFLLLLIFGFAHSILLWEGDILTAYGMTGFFLLLFFNRKIKTLYIWGVITTILIGALSYGTGDFMVTSEDKSIMTNYVTTTIDVYRNGSFLEILTHRMNEDPMLEIMPKGALLFILVIAPIMILPMFLFGMISAKQQWFNKLRESTFQLRWKKLTIIFVASGIFLKLMPYIFPDLGLSGTGYGLGGSVLAIGYILLFSLLLNHKENILVKGFTAVGRLSLSNYLFQTMICILIFYGFGLGLFGKLGVLAGVGLTILIYSIQLIGSLLYLKVFKTGPFEKVLRMWTYLKWNGGRDSLSKSRSMDGEKVG</sequence>
<accession>A0A941AQQ0</accession>
<name>A0A941AQQ0_9BACI</name>
<keyword evidence="1" id="KW-0812">Transmembrane</keyword>
<dbReference type="InterPro" id="IPR052529">
    <property type="entry name" value="Bact_Transport_Assoc"/>
</dbReference>
<dbReference type="RefSeq" id="WP_210598880.1">
    <property type="nucleotide sequence ID" value="NZ_JAGKSQ010000009.1"/>
</dbReference>